<evidence type="ECO:0000256" key="1">
    <source>
        <dbReference type="SAM" id="MobiDB-lite"/>
    </source>
</evidence>
<gene>
    <name evidence="2" type="ORF">DM02DRAFT_654283</name>
</gene>
<feature type="region of interest" description="Disordered" evidence="1">
    <location>
        <begin position="17"/>
        <end position="43"/>
    </location>
</feature>
<protein>
    <submittedName>
        <fullName evidence="2">Uncharacterized protein</fullName>
    </submittedName>
</protein>
<organism evidence="2 3">
    <name type="scientific">Periconia macrospinosa</name>
    <dbReference type="NCBI Taxonomy" id="97972"/>
    <lineage>
        <taxon>Eukaryota</taxon>
        <taxon>Fungi</taxon>
        <taxon>Dikarya</taxon>
        <taxon>Ascomycota</taxon>
        <taxon>Pezizomycotina</taxon>
        <taxon>Dothideomycetes</taxon>
        <taxon>Pleosporomycetidae</taxon>
        <taxon>Pleosporales</taxon>
        <taxon>Massarineae</taxon>
        <taxon>Periconiaceae</taxon>
        <taxon>Periconia</taxon>
    </lineage>
</organism>
<dbReference type="Proteomes" id="UP000244855">
    <property type="component" value="Unassembled WGS sequence"/>
</dbReference>
<sequence>MATATIGRIMAKCIPLPSPPAIPPTSPELPLRPPSTSRIPWKANRSDYPSPYYPRQKFFLNTTFTTSPKHPFPTTPNFHFFHPPVSFIHTPPLFHPPKPSRNILRLEPHVPAGMEYLEPPTPTNKMHTNPSDNRYKTSSIFQKVSLKKWN</sequence>
<evidence type="ECO:0000313" key="2">
    <source>
        <dbReference type="EMBL" id="PVI01677.1"/>
    </source>
</evidence>
<name>A0A2V1DTY9_9PLEO</name>
<feature type="compositionally biased region" description="Polar residues" evidence="1">
    <location>
        <begin position="123"/>
        <end position="137"/>
    </location>
</feature>
<accession>A0A2V1DTY9</accession>
<dbReference type="AlphaFoldDB" id="A0A2V1DTY9"/>
<reference evidence="2 3" key="1">
    <citation type="journal article" date="2018" name="Sci. Rep.">
        <title>Comparative genomics provides insights into the lifestyle and reveals functional heterogeneity of dark septate endophytic fungi.</title>
        <authorList>
            <person name="Knapp D.G."/>
            <person name="Nemeth J.B."/>
            <person name="Barry K."/>
            <person name="Hainaut M."/>
            <person name="Henrissat B."/>
            <person name="Johnson J."/>
            <person name="Kuo A."/>
            <person name="Lim J.H.P."/>
            <person name="Lipzen A."/>
            <person name="Nolan M."/>
            <person name="Ohm R.A."/>
            <person name="Tamas L."/>
            <person name="Grigoriev I.V."/>
            <person name="Spatafora J.W."/>
            <person name="Nagy L.G."/>
            <person name="Kovacs G.M."/>
        </authorList>
    </citation>
    <scope>NUCLEOTIDE SEQUENCE [LARGE SCALE GENOMIC DNA]</scope>
    <source>
        <strain evidence="2 3">DSE2036</strain>
    </source>
</reference>
<proteinExistence type="predicted"/>
<dbReference type="EMBL" id="KZ805354">
    <property type="protein sequence ID" value="PVI01677.1"/>
    <property type="molecule type" value="Genomic_DNA"/>
</dbReference>
<feature type="region of interest" description="Disordered" evidence="1">
    <location>
        <begin position="116"/>
        <end position="137"/>
    </location>
</feature>
<keyword evidence="3" id="KW-1185">Reference proteome</keyword>
<evidence type="ECO:0000313" key="3">
    <source>
        <dbReference type="Proteomes" id="UP000244855"/>
    </source>
</evidence>
<feature type="compositionally biased region" description="Pro residues" evidence="1">
    <location>
        <begin position="17"/>
        <end position="33"/>
    </location>
</feature>